<organism evidence="1 2">
    <name type="scientific">Pseudonocardia bannensis</name>
    <dbReference type="NCBI Taxonomy" id="630973"/>
    <lineage>
        <taxon>Bacteria</taxon>
        <taxon>Bacillati</taxon>
        <taxon>Actinomycetota</taxon>
        <taxon>Actinomycetes</taxon>
        <taxon>Pseudonocardiales</taxon>
        <taxon>Pseudonocardiaceae</taxon>
        <taxon>Pseudonocardia</taxon>
    </lineage>
</organism>
<dbReference type="SUPFAM" id="SSF48452">
    <property type="entry name" value="TPR-like"/>
    <property type="match status" value="1"/>
</dbReference>
<evidence type="ECO:0000313" key="1">
    <source>
        <dbReference type="EMBL" id="NMH90182.1"/>
    </source>
</evidence>
<dbReference type="EMBL" id="JAAXKZ010000002">
    <property type="protein sequence ID" value="NMH90182.1"/>
    <property type="molecule type" value="Genomic_DNA"/>
</dbReference>
<dbReference type="InterPro" id="IPR011990">
    <property type="entry name" value="TPR-like_helical_dom_sf"/>
</dbReference>
<sequence length="678" mass="68808">MTGPGGPPAGIDLSLQVGAPVDVAVQVGRIVLEPAGPATVPDAPALVGRSAETVALGALLTGRARPPGVLLHGPSGIGTTAVALAVAGRHGPAFPGGVLLARLGDAGEDPGPALRRLLLDLGVADPDVPAAEADRTALYRSLLAARPALVLLDGARAARHVRALLPGGASFALVTARGPLPGLTVDGVPGHPLRGLDPPAAAMLLGRDAPVPWQDPAHVEPLVRWCQGSPLALLLLGCGPAAAASPADVHAALDATRADGPAAAAVAAAGLAVATAPAPARDLLAVAAEAGLVEIGAATLAALTGHAPDVTAELLGELGRRRLLTSLPDGRFTLPGPVRRATPAAASGVRRRYLELATGRGPAARPAGWFGTEQRNLLALAADAARRQDRASLAALARSVEPPVDVAWIVALAADEAALGGDDASEAAIRLRAAAVHRRGGAWGPALREATRALELAERLDDMRLGGHAVRLVADVLAERDRLDAAERLYRTACVLLTDRDPEQHAHALRGLGRVRRQRGRAGLAVQALRSALAAYQRLGHHRAAAAAWQDIGDTERDRGDRTRAAAAYRAALSTLAADGDALARRWTALVRNGRLQVGSGLPGPAAALAGRALIAATGEGTATEAPDQALPRVTGDGTAARAIRALTELGEDPDGVSGIDRLAALHALADRARPGPG</sequence>
<comment type="caution">
    <text evidence="1">The sequence shown here is derived from an EMBL/GenBank/DDBJ whole genome shotgun (WGS) entry which is preliminary data.</text>
</comment>
<dbReference type="AlphaFoldDB" id="A0A848DBA3"/>
<dbReference type="Gene3D" id="1.25.40.10">
    <property type="entry name" value="Tetratricopeptide repeat domain"/>
    <property type="match status" value="1"/>
</dbReference>
<dbReference type="InterPro" id="IPR027417">
    <property type="entry name" value="P-loop_NTPase"/>
</dbReference>
<dbReference type="Gene3D" id="3.40.50.300">
    <property type="entry name" value="P-loop containing nucleotide triphosphate hydrolases"/>
    <property type="match status" value="1"/>
</dbReference>
<dbReference type="Proteomes" id="UP000586918">
    <property type="component" value="Unassembled WGS sequence"/>
</dbReference>
<dbReference type="PANTHER" id="PTHR47691:SF3">
    <property type="entry name" value="HTH-TYPE TRANSCRIPTIONAL REGULATOR RV0890C-RELATED"/>
    <property type="match status" value="1"/>
</dbReference>
<dbReference type="PANTHER" id="PTHR47691">
    <property type="entry name" value="REGULATOR-RELATED"/>
    <property type="match status" value="1"/>
</dbReference>
<protein>
    <submittedName>
        <fullName evidence="1">Tetratricopeptide repeat protein</fullName>
    </submittedName>
</protein>
<dbReference type="RefSeq" id="WP_169409678.1">
    <property type="nucleotide sequence ID" value="NZ_JAAXKZ010000002.1"/>
</dbReference>
<name>A0A848DBA3_9PSEU</name>
<dbReference type="SUPFAM" id="SSF52540">
    <property type="entry name" value="P-loop containing nucleoside triphosphate hydrolases"/>
    <property type="match status" value="1"/>
</dbReference>
<keyword evidence="2" id="KW-1185">Reference proteome</keyword>
<gene>
    <name evidence="1" type="ORF">HF519_00930</name>
</gene>
<accession>A0A848DBA3</accession>
<evidence type="ECO:0000313" key="2">
    <source>
        <dbReference type="Proteomes" id="UP000586918"/>
    </source>
</evidence>
<reference evidence="1 2" key="1">
    <citation type="submission" date="2020-04" db="EMBL/GenBank/DDBJ databases">
        <authorList>
            <person name="Klaysubun C."/>
            <person name="Duangmal K."/>
            <person name="Lipun K."/>
        </authorList>
    </citation>
    <scope>NUCLEOTIDE SEQUENCE [LARGE SCALE GENOMIC DNA]</scope>
    <source>
        <strain evidence="1 2">DSM 45300</strain>
    </source>
</reference>
<proteinExistence type="predicted"/>